<dbReference type="InterPro" id="IPR023214">
    <property type="entry name" value="HAD_sf"/>
</dbReference>
<dbReference type="PANTHER" id="PTHR43481:SF4">
    <property type="entry name" value="GLYCEROL-1-PHOSPHATE PHOSPHOHYDROLASE 1-RELATED"/>
    <property type="match status" value="1"/>
</dbReference>
<name>A0A3A1Y723_9GAMM</name>
<comment type="caution">
    <text evidence="1">The sequence shown here is derived from an EMBL/GenBank/DDBJ whole genome shotgun (WGS) entry which is preliminary data.</text>
</comment>
<dbReference type="AlphaFoldDB" id="A0A3A1Y723"/>
<dbReference type="GO" id="GO:0050308">
    <property type="term" value="F:sugar-phosphatase activity"/>
    <property type="evidence" value="ECO:0007669"/>
    <property type="project" value="TreeGrafter"/>
</dbReference>
<evidence type="ECO:0000313" key="2">
    <source>
        <dbReference type="Proteomes" id="UP000266258"/>
    </source>
</evidence>
<dbReference type="InterPro" id="IPR006439">
    <property type="entry name" value="HAD-SF_hydro_IA"/>
</dbReference>
<reference evidence="1 2" key="1">
    <citation type="submission" date="2017-08" db="EMBL/GenBank/DDBJ databases">
        <title>Reclassification of Bisgaard taxon 37 and 44.</title>
        <authorList>
            <person name="Christensen H."/>
        </authorList>
    </citation>
    <scope>NUCLEOTIDE SEQUENCE [LARGE SCALE GENOMIC DNA]</scope>
    <source>
        <strain evidence="1 2">B96_4</strain>
    </source>
</reference>
<evidence type="ECO:0000313" key="1">
    <source>
        <dbReference type="EMBL" id="RIY34042.1"/>
    </source>
</evidence>
<dbReference type="InterPro" id="IPR023198">
    <property type="entry name" value="PGP-like_dom2"/>
</dbReference>
<gene>
    <name evidence="1" type="ORF">CJP74_00235</name>
</gene>
<organism evidence="1 2">
    <name type="scientific">Psittacicella melopsittaci</name>
    <dbReference type="NCBI Taxonomy" id="2028576"/>
    <lineage>
        <taxon>Bacteria</taxon>
        <taxon>Pseudomonadati</taxon>
        <taxon>Pseudomonadota</taxon>
        <taxon>Gammaproteobacteria</taxon>
        <taxon>Pasteurellales</taxon>
        <taxon>Psittacicellaceae</taxon>
        <taxon>Psittacicella</taxon>
    </lineage>
</organism>
<dbReference type="Pfam" id="PF13419">
    <property type="entry name" value="HAD_2"/>
    <property type="match status" value="1"/>
</dbReference>
<dbReference type="PANTHER" id="PTHR43481">
    <property type="entry name" value="FRUCTOSE-1-PHOSPHATE PHOSPHATASE"/>
    <property type="match status" value="1"/>
</dbReference>
<dbReference type="RefSeq" id="WP_119496266.1">
    <property type="nucleotide sequence ID" value="NZ_NRJH01000003.1"/>
</dbReference>
<dbReference type="InterPro" id="IPR051806">
    <property type="entry name" value="HAD-like_SPP"/>
</dbReference>
<dbReference type="SFLD" id="SFLDS00003">
    <property type="entry name" value="Haloacid_Dehalogenase"/>
    <property type="match status" value="1"/>
</dbReference>
<dbReference type="InterPro" id="IPR036412">
    <property type="entry name" value="HAD-like_sf"/>
</dbReference>
<dbReference type="InterPro" id="IPR041492">
    <property type="entry name" value="HAD_2"/>
</dbReference>
<keyword evidence="2" id="KW-1185">Reference proteome</keyword>
<dbReference type="Gene3D" id="1.10.150.240">
    <property type="entry name" value="Putative phosphatase, domain 2"/>
    <property type="match status" value="1"/>
</dbReference>
<dbReference type="Proteomes" id="UP000266258">
    <property type="component" value="Unassembled WGS sequence"/>
</dbReference>
<dbReference type="NCBIfam" id="TIGR01509">
    <property type="entry name" value="HAD-SF-IA-v3"/>
    <property type="match status" value="1"/>
</dbReference>
<dbReference type="SUPFAM" id="SSF56784">
    <property type="entry name" value="HAD-like"/>
    <property type="match status" value="1"/>
</dbReference>
<dbReference type="SFLD" id="SFLDG01129">
    <property type="entry name" value="C1.5:_HAD__Beta-PGM__Phosphata"/>
    <property type="match status" value="1"/>
</dbReference>
<protein>
    <submittedName>
        <fullName evidence="1">Uncharacterized protein</fullName>
    </submittedName>
</protein>
<dbReference type="EMBL" id="NRJH01000003">
    <property type="protein sequence ID" value="RIY34042.1"/>
    <property type="molecule type" value="Genomic_DNA"/>
</dbReference>
<accession>A0A3A1Y723</accession>
<sequence length="230" mass="26018">MSDKEFTSILTPEVIDKYQGLIFDMDGTLLNTLVAHGKAWELTGEHFGKKFDVDVMIKLTGASPRTIAQGMVEDSGLDPSLVDKVLQTKVELVDHLLVDLTEALPAYELARQYQGKKPIGIGTGTYRQFVDHLDRKFDIYQIFGREHTVTMEDVTRHKPDPETWLKVAQSLQIEPQHTLVFEDGAFGIIGALACGMDAFDVVHNRFYYARDYENIEQIKQALAQRPIFAK</sequence>
<dbReference type="Gene3D" id="3.40.50.1000">
    <property type="entry name" value="HAD superfamily/HAD-like"/>
    <property type="match status" value="1"/>
</dbReference>
<proteinExistence type="predicted"/>
<dbReference type="OrthoDB" id="9782449at2"/>